<sequence length="226" mass="25923">MDTAKALPPIVSRAEWEVARAELLVREKELFRLKDAVSAARRSLPMVQIDEPYVFDTESGPLTLLDLFDGRSQLIVQHFMFGSDWDEGCSGCAMMADHIGPLSHLYAKDTSLVLVSRAPVGKIVAFKDRMEWDLPWVSSGRTTFNEDFHVTVDGEERHAISAFLRDGDRVFHTWQTFDRGEEPFMVVFDLLDLTAYGRQETWEKSPQGWPQRPPYEWIRLHDAYGS</sequence>
<dbReference type="InterPro" id="IPR036249">
    <property type="entry name" value="Thioredoxin-like_sf"/>
</dbReference>
<accession>A0A178LHW8</accession>
<dbReference type="Proteomes" id="UP000078396">
    <property type="component" value="Unassembled WGS sequence"/>
</dbReference>
<evidence type="ECO:0000313" key="1">
    <source>
        <dbReference type="EMBL" id="OAN30324.1"/>
    </source>
</evidence>
<dbReference type="InterPro" id="IPR010296">
    <property type="entry name" value="DUF899_thioredox"/>
</dbReference>
<evidence type="ECO:0008006" key="3">
    <source>
        <dbReference type="Google" id="ProtNLM"/>
    </source>
</evidence>
<dbReference type="eggNOG" id="COG4312">
    <property type="taxonomic scope" value="Bacteria"/>
</dbReference>
<dbReference type="RefSeq" id="WP_064284709.1">
    <property type="nucleotide sequence ID" value="NZ_LWCS01000064.1"/>
</dbReference>
<dbReference type="OrthoDB" id="4721017at2"/>
<dbReference type="SUPFAM" id="SSF52833">
    <property type="entry name" value="Thioredoxin-like"/>
    <property type="match status" value="1"/>
</dbReference>
<proteinExistence type="predicted"/>
<dbReference type="Pfam" id="PF05988">
    <property type="entry name" value="DUF899"/>
    <property type="match status" value="1"/>
</dbReference>
<dbReference type="STRING" id="912594.AWC12_25165"/>
<dbReference type="EMBL" id="LWCS01000064">
    <property type="protein sequence ID" value="OAN30324.1"/>
    <property type="molecule type" value="Genomic_DNA"/>
</dbReference>
<protein>
    <recommendedName>
        <fullName evidence="3">Thioredoxin</fullName>
    </recommendedName>
</protein>
<comment type="caution">
    <text evidence="1">The sequence shown here is derived from an EMBL/GenBank/DDBJ whole genome shotgun (WGS) entry which is preliminary data.</text>
</comment>
<reference evidence="1 2" key="1">
    <citation type="submission" date="2016-04" db="EMBL/GenBank/DDBJ databases">
        <title>Draft Genome Sequences of Staphylococcus capitis Strain H36, S. capitis Strain H65, S. cohnii Strain H62, S. hominis Strain H69, Mycobacterium iranicum Strain H39, Plantibacter sp. Strain H53, Pseudomonas oryzihabitans Strain H72, and Microbacterium sp. Strain H83, isolated from residential settings.</title>
        <authorList>
            <person name="Lymperopoulou D."/>
            <person name="Adams R.I."/>
            <person name="Lindow S."/>
            <person name="Coil D.A."/>
            <person name="Jospin G."/>
            <person name="Eisen J.A."/>
        </authorList>
    </citation>
    <scope>NUCLEOTIDE SEQUENCE [LARGE SCALE GENOMIC DNA]</scope>
    <source>
        <strain evidence="1 2">H39</strain>
    </source>
</reference>
<organism evidence="1 2">
    <name type="scientific">Mycolicibacterium iranicum</name>
    <name type="common">Mycobacterium iranicum</name>
    <dbReference type="NCBI Taxonomy" id="912594"/>
    <lineage>
        <taxon>Bacteria</taxon>
        <taxon>Bacillati</taxon>
        <taxon>Actinomycetota</taxon>
        <taxon>Actinomycetes</taxon>
        <taxon>Mycobacteriales</taxon>
        <taxon>Mycobacteriaceae</taxon>
        <taxon>Mycolicibacterium</taxon>
    </lineage>
</organism>
<gene>
    <name evidence="1" type="ORF">A4X20_29680</name>
</gene>
<name>A0A178LHW8_MYCIR</name>
<evidence type="ECO:0000313" key="2">
    <source>
        <dbReference type="Proteomes" id="UP000078396"/>
    </source>
</evidence>
<dbReference type="AlphaFoldDB" id="A0A178LHW8"/>